<reference evidence="2 3" key="1">
    <citation type="submission" date="2020-06" db="EMBL/GenBank/DDBJ databases">
        <authorList>
            <person name="Hwang Y.J."/>
        </authorList>
    </citation>
    <scope>NUCLEOTIDE SEQUENCE [LARGE SCALE GENOMIC DNA]</scope>
    <source>
        <strain evidence="2 3">KUDC8001</strain>
    </source>
</reference>
<organism evidence="2 3">
    <name type="scientific">Adhaeribacter radiodurans</name>
    <dbReference type="NCBI Taxonomy" id="2745197"/>
    <lineage>
        <taxon>Bacteria</taxon>
        <taxon>Pseudomonadati</taxon>
        <taxon>Bacteroidota</taxon>
        <taxon>Cytophagia</taxon>
        <taxon>Cytophagales</taxon>
        <taxon>Hymenobacteraceae</taxon>
        <taxon>Adhaeribacter</taxon>
    </lineage>
</organism>
<feature type="compositionally biased region" description="Low complexity" evidence="1">
    <location>
        <begin position="369"/>
        <end position="384"/>
    </location>
</feature>
<accession>A0A7L7LD23</accession>
<dbReference type="Proteomes" id="UP000514509">
    <property type="component" value="Chromosome"/>
</dbReference>
<evidence type="ECO:0000313" key="3">
    <source>
        <dbReference type="Proteomes" id="UP000514509"/>
    </source>
</evidence>
<dbReference type="AlphaFoldDB" id="A0A7L7LD23"/>
<protein>
    <submittedName>
        <fullName evidence="2">Uncharacterized protein</fullName>
    </submittedName>
</protein>
<evidence type="ECO:0000256" key="1">
    <source>
        <dbReference type="SAM" id="MobiDB-lite"/>
    </source>
</evidence>
<gene>
    <name evidence="2" type="ORF">HUW48_23115</name>
</gene>
<keyword evidence="3" id="KW-1185">Reference proteome</keyword>
<dbReference type="EMBL" id="CP055153">
    <property type="protein sequence ID" value="QMU30738.1"/>
    <property type="molecule type" value="Genomic_DNA"/>
</dbReference>
<name>A0A7L7LD23_9BACT</name>
<feature type="compositionally biased region" description="Polar residues" evidence="1">
    <location>
        <begin position="423"/>
        <end position="446"/>
    </location>
</feature>
<dbReference type="KEGG" id="add:HUW48_23115"/>
<feature type="compositionally biased region" description="Low complexity" evidence="1">
    <location>
        <begin position="166"/>
        <end position="176"/>
    </location>
</feature>
<feature type="compositionally biased region" description="Low complexity" evidence="1">
    <location>
        <begin position="402"/>
        <end position="414"/>
    </location>
</feature>
<evidence type="ECO:0000313" key="2">
    <source>
        <dbReference type="EMBL" id="QMU30738.1"/>
    </source>
</evidence>
<reference evidence="2 3" key="2">
    <citation type="submission" date="2020-08" db="EMBL/GenBank/DDBJ databases">
        <title>Adhaeribacter dokdonensis sp. nov., isolated from the rhizosphere of Elymus tsukushiensis, a plant native to the Dokdo Islands, Republic of Korea.</title>
        <authorList>
            <person name="Ghim S.Y."/>
        </authorList>
    </citation>
    <scope>NUCLEOTIDE SEQUENCE [LARGE SCALE GENOMIC DNA]</scope>
    <source>
        <strain evidence="2 3">KUDC8001</strain>
    </source>
</reference>
<feature type="region of interest" description="Disordered" evidence="1">
    <location>
        <begin position="77"/>
        <end position="492"/>
    </location>
</feature>
<feature type="compositionally biased region" description="Low complexity" evidence="1">
    <location>
        <begin position="202"/>
        <end position="212"/>
    </location>
</feature>
<sequence>MTFEDDLTKRRINVAAFAAGDPERYAAWRTLYEQVHPNTFYTAVKMIINDVRRQFWLEEVPKPATVTITATAKPVMRRATGTVPNTASAIPDEPSPSVDRTPELAPAPRGRAVIRRPPVTESAVPEEKEQPQEKPLPTESQVNTPEALKPGRARPVFKRPVAETPASSSAESESNNQPPTAPEESITAAEAAKPPRPRPVFRKPATPTQTPEAETKNEASSDGNAMSLPVHSNPDPDATPKPPRPRPVFKRPTPATVPDETEITTPMPETQVLADNLADNQVIVAEEKSDDVIPEATKPPWPRPIFKRPATATSGDINKEEVSSPAAIPENRPVDSATEKPIEITPEPVKPPRPRPIFKRPGAASPEQNAAEATPEPTAENNPELMPEPEKPKFPRPRPIIERPTTSTKSSETESLTEKVPDTLNTEQEINNLENKGQQQPVNESDSAAIIPAPESTEVPIVSKPPRPRPIFKRPAPSGPSTETPLGKPETE</sequence>
<dbReference type="RefSeq" id="WP_182413180.1">
    <property type="nucleotide sequence ID" value="NZ_CP055153.1"/>
</dbReference>
<proteinExistence type="predicted"/>